<keyword evidence="1" id="KW-0812">Transmembrane</keyword>
<evidence type="ECO:0000313" key="3">
    <source>
        <dbReference type="Proteomes" id="UP000002357"/>
    </source>
</evidence>
<sequence>MPLHRVRLLKGTLAAAVAAAVCHSVMSVGYTSAREAGADDGPWGGIVEFGFATGASWILMPILLWAGMRLMREKGTVLLAVVGGFVWFLVSGWFIDDIDSVGGHMPFAVLIAYALTAGALAGVEPARR</sequence>
<gene>
    <name evidence="2" type="ORF">SCLAV_5163</name>
</gene>
<feature type="transmembrane region" description="Helical" evidence="1">
    <location>
        <begin position="43"/>
        <end position="65"/>
    </location>
</feature>
<dbReference type="EMBL" id="CM000913">
    <property type="protein sequence ID" value="EFG10237.1"/>
    <property type="molecule type" value="Genomic_DNA"/>
</dbReference>
<dbReference type="OrthoDB" id="4221640at2"/>
<dbReference type="AlphaFoldDB" id="B5H0B6"/>
<evidence type="ECO:0008006" key="4">
    <source>
        <dbReference type="Google" id="ProtNLM"/>
    </source>
</evidence>
<dbReference type="GeneID" id="93728410"/>
<organism evidence="2 3">
    <name type="scientific">Streptomyces clavuligerus</name>
    <dbReference type="NCBI Taxonomy" id="1901"/>
    <lineage>
        <taxon>Bacteria</taxon>
        <taxon>Bacillati</taxon>
        <taxon>Actinomycetota</taxon>
        <taxon>Actinomycetes</taxon>
        <taxon>Kitasatosporales</taxon>
        <taxon>Streptomycetaceae</taxon>
        <taxon>Streptomyces</taxon>
    </lineage>
</organism>
<keyword evidence="1" id="KW-1133">Transmembrane helix</keyword>
<reference evidence="2 3" key="1">
    <citation type="journal article" date="2010" name="Genome Biol. Evol.">
        <title>The sequence of a 1.8-mb bacterial linear plasmid reveals a rich evolutionary reservoir of secondary metabolic pathways.</title>
        <authorList>
            <person name="Medema M.H."/>
            <person name="Trefzer A."/>
            <person name="Kovalchuk A."/>
            <person name="van den Berg M."/>
            <person name="Mueller U."/>
            <person name="Heijne W."/>
            <person name="Wu L."/>
            <person name="Alam M.T."/>
            <person name="Ronning C.M."/>
            <person name="Nierman W.C."/>
            <person name="Bovenberg R.A.L."/>
            <person name="Breitling R."/>
            <person name="Takano E."/>
        </authorList>
    </citation>
    <scope>NUCLEOTIDE SEQUENCE [LARGE SCALE GENOMIC DNA]</scope>
    <source>
        <strain evidence="3">ATCC 27064 / DSM 738 / JCM 4710 / NBRC 13307 / NCIMB 12785 / NRRL 3585 / VKM Ac-602</strain>
    </source>
</reference>
<keyword evidence="1" id="KW-0472">Membrane</keyword>
<feature type="transmembrane region" description="Helical" evidence="1">
    <location>
        <begin position="101"/>
        <end position="123"/>
    </location>
</feature>
<name>B5H0B6_STRCL</name>
<dbReference type="RefSeq" id="WP_003957687.1">
    <property type="nucleotide sequence ID" value="NZ_CM000913.1"/>
</dbReference>
<feature type="transmembrane region" description="Helical" evidence="1">
    <location>
        <begin position="77"/>
        <end position="95"/>
    </location>
</feature>
<proteinExistence type="predicted"/>
<evidence type="ECO:0000313" key="2">
    <source>
        <dbReference type="EMBL" id="EFG10237.1"/>
    </source>
</evidence>
<dbReference type="Proteomes" id="UP000002357">
    <property type="component" value="Chromosome"/>
</dbReference>
<dbReference type="eggNOG" id="ENOG5031YFF">
    <property type="taxonomic scope" value="Bacteria"/>
</dbReference>
<accession>B5H0B6</accession>
<evidence type="ECO:0000256" key="1">
    <source>
        <dbReference type="SAM" id="Phobius"/>
    </source>
</evidence>
<protein>
    <recommendedName>
        <fullName evidence="4">Integral membrane protein</fullName>
    </recommendedName>
</protein>
<dbReference type="KEGG" id="sclf:BB341_03175"/>
<keyword evidence="3" id="KW-1185">Reference proteome</keyword>